<gene>
    <name evidence="2" type="ORF">SAMN05421737_102120</name>
</gene>
<dbReference type="InterPro" id="IPR032820">
    <property type="entry name" value="ATPase_put"/>
</dbReference>
<dbReference type="AlphaFoldDB" id="A0A1G6GWV5"/>
<evidence type="ECO:0000256" key="1">
    <source>
        <dbReference type="SAM" id="Phobius"/>
    </source>
</evidence>
<keyword evidence="1" id="KW-0472">Membrane</keyword>
<feature type="transmembrane region" description="Helical" evidence="1">
    <location>
        <begin position="6"/>
        <end position="25"/>
    </location>
</feature>
<evidence type="ECO:0000313" key="2">
    <source>
        <dbReference type="EMBL" id="SDB86530.1"/>
    </source>
</evidence>
<evidence type="ECO:0000313" key="3">
    <source>
        <dbReference type="Proteomes" id="UP000242662"/>
    </source>
</evidence>
<dbReference type="EMBL" id="FMYM01000002">
    <property type="protein sequence ID" value="SDB86530.1"/>
    <property type="molecule type" value="Genomic_DNA"/>
</dbReference>
<sequence length="65" mass="7049">MRAFVLVSVITSYVVGGTLGGVFLGRWLDRYFGVEPLFLISCLLAGMALSAYAIYKAVQPFLGDD</sequence>
<keyword evidence="1" id="KW-1133">Transmembrane helix</keyword>
<dbReference type="Pfam" id="PF09527">
    <property type="entry name" value="ATPase_gene1"/>
    <property type="match status" value="1"/>
</dbReference>
<dbReference type="Proteomes" id="UP000242662">
    <property type="component" value="Unassembled WGS sequence"/>
</dbReference>
<name>A0A1G6GWV5_9BACI</name>
<organism evidence="2 3">
    <name type="scientific">Shouchella lonarensis</name>
    <dbReference type="NCBI Taxonomy" id="1464122"/>
    <lineage>
        <taxon>Bacteria</taxon>
        <taxon>Bacillati</taxon>
        <taxon>Bacillota</taxon>
        <taxon>Bacilli</taxon>
        <taxon>Bacillales</taxon>
        <taxon>Bacillaceae</taxon>
        <taxon>Shouchella</taxon>
    </lineage>
</organism>
<keyword evidence="3" id="KW-1185">Reference proteome</keyword>
<proteinExistence type="predicted"/>
<reference evidence="3" key="1">
    <citation type="submission" date="2016-09" db="EMBL/GenBank/DDBJ databases">
        <authorList>
            <person name="Varghese N."/>
            <person name="Submissions S."/>
        </authorList>
    </citation>
    <scope>NUCLEOTIDE SEQUENCE [LARGE SCALE GENOMIC DNA]</scope>
    <source>
        <strain evidence="3">25nlg</strain>
    </source>
</reference>
<feature type="transmembrane region" description="Helical" evidence="1">
    <location>
        <begin position="37"/>
        <end position="55"/>
    </location>
</feature>
<keyword evidence="1" id="KW-0812">Transmembrane</keyword>
<protein>
    <submittedName>
        <fullName evidence="2">F0F1-ATPase subunit Ca2+/Mg2+ transporter</fullName>
    </submittedName>
</protein>
<accession>A0A1G6GWV5</accession>
<dbReference type="STRING" id="1464122.SAMN05421737_102120"/>